<gene>
    <name evidence="1" type="ORF">F5876DRAFT_70942</name>
</gene>
<dbReference type="Proteomes" id="UP001163835">
    <property type="component" value="Unassembled WGS sequence"/>
</dbReference>
<comment type="caution">
    <text evidence="1">The sequence shown here is derived from an EMBL/GenBank/DDBJ whole genome shotgun (WGS) entry which is preliminary data.</text>
</comment>
<name>A0ACC1THN5_9AGAR</name>
<sequence length="203" mass="23346">MSALKRKHDTFYYDSPLSKRPMPGNSAQRSPLGTFSNGQTHLPPTPLSNPRVKKEQLSAMQRQPEHTIRKEVEEGEPESQLPASDREQIRQMLQQKYDDLMLAFKKKSFEVKTLEGKVKVTQAQLASSQDQLQLLAESRQDLINDLQSTQKKSLHTEQRLRAERDQTKNELASVQVERDTAVLERDAAQKETSKVESELREYQ</sequence>
<keyword evidence="2" id="KW-1185">Reference proteome</keyword>
<evidence type="ECO:0000313" key="1">
    <source>
        <dbReference type="EMBL" id="KAJ3804059.1"/>
    </source>
</evidence>
<feature type="non-terminal residue" evidence="1">
    <location>
        <position position="203"/>
    </location>
</feature>
<organism evidence="1 2">
    <name type="scientific">Lentinula aff. lateritia</name>
    <dbReference type="NCBI Taxonomy" id="2804960"/>
    <lineage>
        <taxon>Eukaryota</taxon>
        <taxon>Fungi</taxon>
        <taxon>Dikarya</taxon>
        <taxon>Basidiomycota</taxon>
        <taxon>Agaricomycotina</taxon>
        <taxon>Agaricomycetes</taxon>
        <taxon>Agaricomycetidae</taxon>
        <taxon>Agaricales</taxon>
        <taxon>Marasmiineae</taxon>
        <taxon>Omphalotaceae</taxon>
        <taxon>Lentinula</taxon>
    </lineage>
</organism>
<dbReference type="EMBL" id="MU796351">
    <property type="protein sequence ID" value="KAJ3804059.1"/>
    <property type="molecule type" value="Genomic_DNA"/>
</dbReference>
<accession>A0ACC1THN5</accession>
<reference evidence="1" key="1">
    <citation type="submission" date="2022-09" db="EMBL/GenBank/DDBJ databases">
        <title>A Global Phylogenomic Analysis of the Shiitake Genus Lentinula.</title>
        <authorList>
            <consortium name="DOE Joint Genome Institute"/>
            <person name="Sierra-Patev S."/>
            <person name="Min B."/>
            <person name="Naranjo-Ortiz M."/>
            <person name="Looney B."/>
            <person name="Konkel Z."/>
            <person name="Slot J.C."/>
            <person name="Sakamoto Y."/>
            <person name="Steenwyk J.L."/>
            <person name="Rokas A."/>
            <person name="Carro J."/>
            <person name="Camarero S."/>
            <person name="Ferreira P."/>
            <person name="Molpeceres G."/>
            <person name="Ruiz-Duenas F.J."/>
            <person name="Serrano A."/>
            <person name="Henrissat B."/>
            <person name="Drula E."/>
            <person name="Hughes K.W."/>
            <person name="Mata J.L."/>
            <person name="Ishikawa N.K."/>
            <person name="Vargas-Isla R."/>
            <person name="Ushijima S."/>
            <person name="Smith C.A."/>
            <person name="Ahrendt S."/>
            <person name="Andreopoulos W."/>
            <person name="He G."/>
            <person name="Labutti K."/>
            <person name="Lipzen A."/>
            <person name="Ng V."/>
            <person name="Riley R."/>
            <person name="Sandor L."/>
            <person name="Barry K."/>
            <person name="Martinez A.T."/>
            <person name="Xiao Y."/>
            <person name="Gibbons J.G."/>
            <person name="Terashima K."/>
            <person name="Grigoriev I.V."/>
            <person name="Hibbett D.S."/>
        </authorList>
    </citation>
    <scope>NUCLEOTIDE SEQUENCE</scope>
    <source>
        <strain evidence="1">TMI1499</strain>
    </source>
</reference>
<evidence type="ECO:0000313" key="2">
    <source>
        <dbReference type="Proteomes" id="UP001163835"/>
    </source>
</evidence>
<protein>
    <submittedName>
        <fullName evidence="1">Uncharacterized protein</fullName>
    </submittedName>
</protein>
<proteinExistence type="predicted"/>